<dbReference type="PANTHER" id="PTHR12110:SF41">
    <property type="entry name" value="INOSOSE DEHYDRATASE"/>
    <property type="match status" value="1"/>
</dbReference>
<proteinExistence type="predicted"/>
<evidence type="ECO:0000313" key="3">
    <source>
        <dbReference type="EMBL" id="SVA46599.1"/>
    </source>
</evidence>
<dbReference type="PANTHER" id="PTHR12110">
    <property type="entry name" value="HYDROXYPYRUVATE ISOMERASE"/>
    <property type="match status" value="1"/>
</dbReference>
<dbReference type="Gene3D" id="3.20.20.150">
    <property type="entry name" value="Divalent-metal-dependent TIM barrel enzymes"/>
    <property type="match status" value="1"/>
</dbReference>
<dbReference type="EMBL" id="UINC01010481">
    <property type="protein sequence ID" value="SVA46599.1"/>
    <property type="molecule type" value="Genomic_DNA"/>
</dbReference>
<accession>A0A381W232</accession>
<dbReference type="Pfam" id="PF01261">
    <property type="entry name" value="AP_endonuc_2"/>
    <property type="match status" value="1"/>
</dbReference>
<dbReference type="AlphaFoldDB" id="A0A381W232"/>
<gene>
    <name evidence="3" type="ORF">METZ01_LOCUS99453</name>
</gene>
<name>A0A381W232_9ZZZZ</name>
<protein>
    <recommendedName>
        <fullName evidence="2">Xylose isomerase-like TIM barrel domain-containing protein</fullName>
    </recommendedName>
</protein>
<evidence type="ECO:0000256" key="1">
    <source>
        <dbReference type="SAM" id="MobiDB-lite"/>
    </source>
</evidence>
<evidence type="ECO:0000259" key="2">
    <source>
        <dbReference type="Pfam" id="PF01261"/>
    </source>
</evidence>
<feature type="region of interest" description="Disordered" evidence="1">
    <location>
        <begin position="124"/>
        <end position="144"/>
    </location>
</feature>
<dbReference type="InterPro" id="IPR036237">
    <property type="entry name" value="Xyl_isomerase-like_sf"/>
</dbReference>
<feature type="domain" description="Xylose isomerase-like TIM barrel" evidence="2">
    <location>
        <begin position="39"/>
        <end position="288"/>
    </location>
</feature>
<organism evidence="3">
    <name type="scientific">marine metagenome</name>
    <dbReference type="NCBI Taxonomy" id="408172"/>
    <lineage>
        <taxon>unclassified sequences</taxon>
        <taxon>metagenomes</taxon>
        <taxon>ecological metagenomes</taxon>
    </lineage>
</organism>
<dbReference type="SUPFAM" id="SSF51658">
    <property type="entry name" value="Xylose isomerase-like"/>
    <property type="match status" value="1"/>
</dbReference>
<reference evidence="3" key="1">
    <citation type="submission" date="2018-05" db="EMBL/GenBank/DDBJ databases">
        <authorList>
            <person name="Lanie J.A."/>
            <person name="Ng W.-L."/>
            <person name="Kazmierczak K.M."/>
            <person name="Andrzejewski T.M."/>
            <person name="Davidsen T.M."/>
            <person name="Wayne K.J."/>
            <person name="Tettelin H."/>
            <person name="Glass J.I."/>
            <person name="Rusch D."/>
            <person name="Podicherti R."/>
            <person name="Tsui H.-C.T."/>
            <person name="Winkler M.E."/>
        </authorList>
    </citation>
    <scope>NUCLEOTIDE SEQUENCE</scope>
</reference>
<dbReference type="InterPro" id="IPR013022">
    <property type="entry name" value="Xyl_isomerase-like_TIM-brl"/>
</dbReference>
<dbReference type="InterPro" id="IPR050312">
    <property type="entry name" value="IolE/XylAMocC-like"/>
</dbReference>
<sequence>MKIAYAFRRTTVYPYTAGFHGPGGWGLPDEPGLTTFLTKINEIGFDGIELGFEVFGGYEATESSVKELQKHLEDSGAPCVAIRAGGVLSTPVVGEQNRERLFKSVEIAGWLGIEIVNSALSGPSRNKTLGANTPGKPIQQGSSQLASYQDFERTAGILHEAGERAGGAGLEVTVEVHQHSIADTSTSTLKLLEMVNSDYVFANPDLGNILWHYDEPEESSEDAIVALAPHSRYWHCKTLQRVHVPELDRAYFIRVPIPDGDIDYRFAINAMIDAGYEGYFALEGANTGDHISKDARSVQYVRKLVAEIEHGKPIL</sequence>